<evidence type="ECO:0000256" key="1">
    <source>
        <dbReference type="SAM" id="Phobius"/>
    </source>
</evidence>
<evidence type="ECO:0000313" key="3">
    <source>
        <dbReference type="Proteomes" id="UP000186905"/>
    </source>
</evidence>
<keyword evidence="3" id="KW-1185">Reference proteome</keyword>
<sequence>MTTNTTSTAPVLPDLAASSGWGDLAIVGLVIIAALFYLYIRLWKNKGRCDGCNRCGKPARQPQCRQIGTIATIRPMNEDNDKPTSSSAP</sequence>
<dbReference type="OrthoDB" id="5816510at2"/>
<keyword evidence="1" id="KW-0812">Transmembrane</keyword>
<reference evidence="2 3" key="1">
    <citation type="submission" date="2016-09" db="EMBL/GenBank/DDBJ databases">
        <title>Photobacterium proteolyticum sp. nov. a protease producing bacterium isolated from ocean sediments of Laizhou Bay.</title>
        <authorList>
            <person name="Li Y."/>
        </authorList>
    </citation>
    <scope>NUCLEOTIDE SEQUENCE [LARGE SCALE GENOMIC DNA]</scope>
    <source>
        <strain evidence="2 3">13-12</strain>
    </source>
</reference>
<dbReference type="RefSeq" id="WP_075764993.1">
    <property type="nucleotide sequence ID" value="NZ_MJIL01000077.1"/>
</dbReference>
<organism evidence="2 3">
    <name type="scientific">Photobacterium proteolyticum</name>
    <dbReference type="NCBI Taxonomy" id="1903952"/>
    <lineage>
        <taxon>Bacteria</taxon>
        <taxon>Pseudomonadati</taxon>
        <taxon>Pseudomonadota</taxon>
        <taxon>Gammaproteobacteria</taxon>
        <taxon>Vibrionales</taxon>
        <taxon>Vibrionaceae</taxon>
        <taxon>Photobacterium</taxon>
    </lineage>
</organism>
<comment type="caution">
    <text evidence="2">The sequence shown here is derived from an EMBL/GenBank/DDBJ whole genome shotgun (WGS) entry which is preliminary data.</text>
</comment>
<dbReference type="Proteomes" id="UP000186905">
    <property type="component" value="Unassembled WGS sequence"/>
</dbReference>
<proteinExistence type="predicted"/>
<gene>
    <name evidence="2" type="ORF">BIT28_14890</name>
</gene>
<dbReference type="Pfam" id="PF12669">
    <property type="entry name" value="FeoB_associated"/>
    <property type="match status" value="1"/>
</dbReference>
<dbReference type="EMBL" id="MJIL01000077">
    <property type="protein sequence ID" value="OLQ75040.1"/>
    <property type="molecule type" value="Genomic_DNA"/>
</dbReference>
<keyword evidence="1" id="KW-1133">Transmembrane helix</keyword>
<keyword evidence="1" id="KW-0472">Membrane</keyword>
<accession>A0A1Q9GKL6</accession>
<evidence type="ECO:0008006" key="4">
    <source>
        <dbReference type="Google" id="ProtNLM"/>
    </source>
</evidence>
<dbReference type="AlphaFoldDB" id="A0A1Q9GKL6"/>
<protein>
    <recommendedName>
        <fullName evidence="4">FeoB-associated Cys-rich membrane protein</fullName>
    </recommendedName>
</protein>
<feature type="transmembrane region" description="Helical" evidence="1">
    <location>
        <begin position="20"/>
        <end position="40"/>
    </location>
</feature>
<name>A0A1Q9GKL6_9GAMM</name>
<dbReference type="STRING" id="1903952.BIT28_14890"/>
<evidence type="ECO:0000313" key="2">
    <source>
        <dbReference type="EMBL" id="OLQ75040.1"/>
    </source>
</evidence>